<evidence type="ECO:0000313" key="3">
    <source>
        <dbReference type="EMBL" id="GIX75742.1"/>
    </source>
</evidence>
<organism evidence="3 4">
    <name type="scientific">Caerostris extrusa</name>
    <name type="common">Bark spider</name>
    <name type="synonym">Caerostris bankana</name>
    <dbReference type="NCBI Taxonomy" id="172846"/>
    <lineage>
        <taxon>Eukaryota</taxon>
        <taxon>Metazoa</taxon>
        <taxon>Ecdysozoa</taxon>
        <taxon>Arthropoda</taxon>
        <taxon>Chelicerata</taxon>
        <taxon>Arachnida</taxon>
        <taxon>Araneae</taxon>
        <taxon>Araneomorphae</taxon>
        <taxon>Entelegynae</taxon>
        <taxon>Araneoidea</taxon>
        <taxon>Araneidae</taxon>
        <taxon>Caerostris</taxon>
    </lineage>
</organism>
<feature type="coiled-coil region" evidence="1">
    <location>
        <begin position="61"/>
        <end position="91"/>
    </location>
</feature>
<name>A0AAV4MTE2_CAEEX</name>
<proteinExistence type="predicted"/>
<feature type="non-terminal residue" evidence="3">
    <location>
        <position position="160"/>
    </location>
</feature>
<evidence type="ECO:0000313" key="4">
    <source>
        <dbReference type="Proteomes" id="UP001054945"/>
    </source>
</evidence>
<protein>
    <submittedName>
        <fullName evidence="3">Uncharacterized protein</fullName>
    </submittedName>
</protein>
<evidence type="ECO:0000256" key="2">
    <source>
        <dbReference type="SAM" id="MobiDB-lite"/>
    </source>
</evidence>
<dbReference type="Proteomes" id="UP001054945">
    <property type="component" value="Unassembled WGS sequence"/>
</dbReference>
<comment type="caution">
    <text evidence="3">The sequence shown here is derived from an EMBL/GenBank/DDBJ whole genome shotgun (WGS) entry which is preliminary data.</text>
</comment>
<keyword evidence="1" id="KW-0175">Coiled coil</keyword>
<feature type="compositionally biased region" description="Pro residues" evidence="2">
    <location>
        <begin position="108"/>
        <end position="120"/>
    </location>
</feature>
<dbReference type="EMBL" id="BPLR01020194">
    <property type="protein sequence ID" value="GIX75742.1"/>
    <property type="molecule type" value="Genomic_DNA"/>
</dbReference>
<gene>
    <name evidence="3" type="ORF">CEXT_491771</name>
</gene>
<accession>A0AAV4MTE2</accession>
<feature type="region of interest" description="Disordered" evidence="2">
    <location>
        <begin position="94"/>
        <end position="160"/>
    </location>
</feature>
<dbReference type="AlphaFoldDB" id="A0AAV4MTE2"/>
<keyword evidence="4" id="KW-1185">Reference proteome</keyword>
<reference evidence="3 4" key="1">
    <citation type="submission" date="2021-06" db="EMBL/GenBank/DDBJ databases">
        <title>Caerostris extrusa draft genome.</title>
        <authorList>
            <person name="Kono N."/>
            <person name="Arakawa K."/>
        </authorList>
    </citation>
    <scope>NUCLEOTIDE SEQUENCE [LARGE SCALE GENOMIC DNA]</scope>
</reference>
<sequence length="160" mass="17443">MSSSYEVLMSVVDGGAFQCRPDCFAECLPDECPAHRQAIEQVRMFFHIFHLLLLLNCIIPYEAVVQRLVSAEEAVRKLQEENQVLKGAQKKVAVGASRAHKETAVEPPSAPTPAPAPTPASPFAAPVPVMRHAARHQISSSCSTQASQLKPEPPRRPGRP</sequence>
<feature type="compositionally biased region" description="Polar residues" evidence="2">
    <location>
        <begin position="137"/>
        <end position="148"/>
    </location>
</feature>
<evidence type="ECO:0000256" key="1">
    <source>
        <dbReference type="SAM" id="Coils"/>
    </source>
</evidence>